<evidence type="ECO:0000259" key="2">
    <source>
        <dbReference type="Pfam" id="PF13505"/>
    </source>
</evidence>
<feature type="domain" description="Outer membrane protein beta-barrel" evidence="2">
    <location>
        <begin position="23"/>
        <end position="226"/>
    </location>
</feature>
<dbReference type="InterPro" id="IPR027385">
    <property type="entry name" value="Beta-barrel_OMP"/>
</dbReference>
<dbReference type="AlphaFoldDB" id="A0A657LMM5"/>
<accession>A0A657LMM5</accession>
<name>A0A657LMM5_9HYPH</name>
<dbReference type="Pfam" id="PF13505">
    <property type="entry name" value="OMP_b-brl"/>
    <property type="match status" value="1"/>
</dbReference>
<dbReference type="InterPro" id="IPR011250">
    <property type="entry name" value="OMP/PagP_B-barrel"/>
</dbReference>
<proteinExistence type="predicted"/>
<comment type="caution">
    <text evidence="3">The sequence shown here is derived from an EMBL/GenBank/DDBJ whole genome shotgun (WGS) entry which is preliminary data.</text>
</comment>
<reference evidence="3 4" key="1">
    <citation type="submission" date="2016-02" db="EMBL/GenBank/DDBJ databases">
        <title>Genome sequencing of a beta-galactosidase producing bacteria Rhizobium sp. 59.</title>
        <authorList>
            <person name="Wang D."/>
            <person name="Kot W."/>
            <person name="Qin Y."/>
            <person name="Hansen L."/>
            <person name="Naqvi K."/>
            <person name="Rensing C."/>
        </authorList>
    </citation>
    <scope>NUCLEOTIDE SEQUENCE [LARGE SCALE GENOMIC DNA]</scope>
    <source>
        <strain evidence="3 4">59</strain>
    </source>
</reference>
<keyword evidence="4" id="KW-1185">Reference proteome</keyword>
<sequence>MGLVVPSVALAEDIIDAPEVTIATAAENSGLYLRGDIGYAPWASDGDAAYRTYDAGTGTYGRMPFNGDRFGEPVSATLGLGYQINDMFRADLTGEYFDGRFDGDSRAVLPCAGEGAGTTCAIGTNADVTAYGLMANGYVDLGTLAGFTPYLGAGLGATNLRFSDVTQTSSCIDSLGVCAGGPSATASYNGYDSWRFTYALMAGVSYDVTDRLKLDLGYRYSHIGGGDMFGFGAETLAGATGAKGLDDGLGRHELRAGLRLSIW</sequence>
<evidence type="ECO:0000256" key="1">
    <source>
        <dbReference type="ARBA" id="ARBA00022729"/>
    </source>
</evidence>
<gene>
    <name evidence="3" type="ORF">AX760_05795</name>
</gene>
<organism evidence="3 4">
    <name type="scientific">Pararhizobium antarcticum</name>
    <dbReference type="NCBI Taxonomy" id="1798805"/>
    <lineage>
        <taxon>Bacteria</taxon>
        <taxon>Pseudomonadati</taxon>
        <taxon>Pseudomonadota</taxon>
        <taxon>Alphaproteobacteria</taxon>
        <taxon>Hyphomicrobiales</taxon>
        <taxon>Rhizobiaceae</taxon>
        <taxon>Rhizobium/Agrobacterium group</taxon>
        <taxon>Pararhizobium</taxon>
    </lineage>
</organism>
<dbReference type="Gene3D" id="2.40.160.20">
    <property type="match status" value="1"/>
</dbReference>
<dbReference type="SUPFAM" id="SSF56925">
    <property type="entry name" value="OMPA-like"/>
    <property type="match status" value="1"/>
</dbReference>
<dbReference type="EMBL" id="LSRP01000118">
    <property type="protein sequence ID" value="OJF92392.1"/>
    <property type="molecule type" value="Genomic_DNA"/>
</dbReference>
<keyword evidence="1" id="KW-0732">Signal</keyword>
<protein>
    <submittedName>
        <fullName evidence="3">Heat resistant agglutinin 1 protein</fullName>
    </submittedName>
</protein>
<evidence type="ECO:0000313" key="3">
    <source>
        <dbReference type="EMBL" id="OJF92392.1"/>
    </source>
</evidence>
<evidence type="ECO:0000313" key="4">
    <source>
        <dbReference type="Proteomes" id="UP000182661"/>
    </source>
</evidence>
<dbReference type="Proteomes" id="UP000182661">
    <property type="component" value="Unassembled WGS sequence"/>
</dbReference>